<reference evidence="1" key="1">
    <citation type="submission" date="2021-02" db="EMBL/GenBank/DDBJ databases">
        <authorList>
            <person name="Dougan E. K."/>
            <person name="Rhodes N."/>
            <person name="Thang M."/>
            <person name="Chan C."/>
        </authorList>
    </citation>
    <scope>NUCLEOTIDE SEQUENCE</scope>
</reference>
<dbReference type="InterPro" id="IPR023214">
    <property type="entry name" value="HAD_sf"/>
</dbReference>
<dbReference type="NCBIfam" id="TIGR01662">
    <property type="entry name" value="HAD-SF-IIIA"/>
    <property type="match status" value="1"/>
</dbReference>
<evidence type="ECO:0000313" key="2">
    <source>
        <dbReference type="Proteomes" id="UP000601435"/>
    </source>
</evidence>
<evidence type="ECO:0000313" key="1">
    <source>
        <dbReference type="EMBL" id="CAE7868751.1"/>
    </source>
</evidence>
<dbReference type="Gene3D" id="3.40.50.1000">
    <property type="entry name" value="HAD superfamily/HAD-like"/>
    <property type="match status" value="1"/>
</dbReference>
<gene>
    <name evidence="1" type="primary">PNKP</name>
    <name evidence="1" type="ORF">SNEC2469_LOCUS27951</name>
</gene>
<dbReference type="Pfam" id="PF13671">
    <property type="entry name" value="AAA_33"/>
    <property type="match status" value="1"/>
</dbReference>
<dbReference type="EMBL" id="CAJNJA010059785">
    <property type="protein sequence ID" value="CAE7868751.1"/>
    <property type="molecule type" value="Genomic_DNA"/>
</dbReference>
<dbReference type="AlphaFoldDB" id="A0A813AHE9"/>
<protein>
    <submittedName>
        <fullName evidence="1">PNKP protein</fullName>
    </submittedName>
</protein>
<dbReference type="InterPro" id="IPR036412">
    <property type="entry name" value="HAD-like_sf"/>
</dbReference>
<dbReference type="OrthoDB" id="19045at2759"/>
<dbReference type="PANTHER" id="PTHR12083">
    <property type="entry name" value="BIFUNCTIONAL POLYNUCLEOTIDE PHOSPHATASE/KINASE"/>
    <property type="match status" value="1"/>
</dbReference>
<dbReference type="InterPro" id="IPR006551">
    <property type="entry name" value="Polynucleotide_phosphatase"/>
</dbReference>
<proteinExistence type="predicted"/>
<dbReference type="Pfam" id="PF08645">
    <property type="entry name" value="PNK3P"/>
    <property type="match status" value="1"/>
</dbReference>
<accession>A0A813AHE9</accession>
<keyword evidence="2" id="KW-1185">Reference proteome</keyword>
<dbReference type="PANTHER" id="PTHR12083:SF9">
    <property type="entry name" value="BIFUNCTIONAL POLYNUCLEOTIDE PHOSPHATASE_KINASE"/>
    <property type="match status" value="1"/>
</dbReference>
<dbReference type="SUPFAM" id="SSF52540">
    <property type="entry name" value="P-loop containing nucleoside triphosphate hydrolases"/>
    <property type="match status" value="1"/>
</dbReference>
<dbReference type="GO" id="GO:0003690">
    <property type="term" value="F:double-stranded DNA binding"/>
    <property type="evidence" value="ECO:0007669"/>
    <property type="project" value="TreeGrafter"/>
</dbReference>
<dbReference type="NCBIfam" id="TIGR01664">
    <property type="entry name" value="DNA-3'-Pase"/>
    <property type="match status" value="1"/>
</dbReference>
<dbReference type="SUPFAM" id="SSF56784">
    <property type="entry name" value="HAD-like"/>
    <property type="match status" value="1"/>
</dbReference>
<dbReference type="GO" id="GO:0006281">
    <property type="term" value="P:DNA repair"/>
    <property type="evidence" value="ECO:0007669"/>
    <property type="project" value="TreeGrafter"/>
</dbReference>
<organism evidence="1 2">
    <name type="scientific">Symbiodinium necroappetens</name>
    <dbReference type="NCBI Taxonomy" id="1628268"/>
    <lineage>
        <taxon>Eukaryota</taxon>
        <taxon>Sar</taxon>
        <taxon>Alveolata</taxon>
        <taxon>Dinophyceae</taxon>
        <taxon>Suessiales</taxon>
        <taxon>Symbiodiniaceae</taxon>
        <taxon>Symbiodinium</taxon>
    </lineage>
</organism>
<dbReference type="Gene3D" id="3.40.50.300">
    <property type="entry name" value="P-loop containing nucleotide triphosphate hydrolases"/>
    <property type="match status" value="1"/>
</dbReference>
<dbReference type="GO" id="GO:0046403">
    <property type="term" value="F:polynucleotide 3'-phosphatase activity"/>
    <property type="evidence" value="ECO:0007669"/>
    <property type="project" value="TreeGrafter"/>
</dbReference>
<comment type="caution">
    <text evidence="1">The sequence shown here is derived from an EMBL/GenBank/DDBJ whole genome shotgun (WGS) entry which is preliminary data.</text>
</comment>
<dbReference type="InterPro" id="IPR027417">
    <property type="entry name" value="P-loop_NTPase"/>
</dbReference>
<name>A0A813AHE9_9DINO</name>
<dbReference type="Proteomes" id="UP000601435">
    <property type="component" value="Unassembled WGS sequence"/>
</dbReference>
<sequence>MDRLCGLAKRPAWRKAAPSLLVREDPASKPSAKVAGFDLNDTLVSSKIGAPGYQVTVSDWIFYSAAVPRRIAELHEQGFRLVVFTNQGNIRSALDGKRAEAFKGYVDDFAKKLEVPLLVIASTQRDKYRKPNTGMWEHLAKVNGVAIDLAESFYIGDAAGGAGEHSADDAEFAKAVGVRFTHTRDYFGPAGGGPSEAGTAEGPPKKVARLIGLGDSLVKSPEKPICIPGSRPDPPVLLILVGLPGCGKSTFADRLGPPAGSEDRVGMPWRRVCQDLLRSKEACVRAASTCLSQGISVIIDRTNINSEQRAPWVSLAAAQGAVCHALVFDVPLEECCRRAQAREQHEGGLRDGSVRLVVSKLNKTLQPAFDQDAQGFARIRVVKADADLEEERHYYGCSQAGACSYLIQGGQCANLIWSWQRETLGSGRSR</sequence>
<dbReference type="InterPro" id="IPR006549">
    <property type="entry name" value="HAD-SF_hydro_IIIA"/>
</dbReference>
<dbReference type="GO" id="GO:0046404">
    <property type="term" value="F:ATP-dependent polydeoxyribonucleotide 5'-hydroxyl-kinase activity"/>
    <property type="evidence" value="ECO:0007669"/>
    <property type="project" value="TreeGrafter"/>
</dbReference>
<dbReference type="InterPro" id="IPR013954">
    <property type="entry name" value="PNK3P"/>
</dbReference>